<sequence length="192" mass="21326">MSDNELQIDLAGIDKVYTESNGLNVALVKEAVRQTELKIQDEHARKERIDSRAYTMLTLQITLIGVIVGLISSANLSNVFLILLSTVGLILISGTFCLFQALKPRSYSPLGTFPHSWLSDGYLKNNETEDHNDHILALALARILYAQEATIQVSDTSNNKKLEWLNNALRLSQLSMLPIAICLIAKIINTTM</sequence>
<keyword evidence="7 8" id="KW-0472">Membrane</keyword>
<evidence type="ECO:0000256" key="4">
    <source>
        <dbReference type="ARBA" id="ARBA00022741"/>
    </source>
</evidence>
<dbReference type="InterPro" id="IPR043760">
    <property type="entry name" value="PycTM_dom"/>
</dbReference>
<feature type="transmembrane region" description="Helical" evidence="8">
    <location>
        <begin position="79"/>
        <end position="99"/>
    </location>
</feature>
<feature type="domain" description="Pycsar effector protein" evidence="9">
    <location>
        <begin position="47"/>
        <end position="184"/>
    </location>
</feature>
<keyword evidence="3 8" id="KW-0812">Transmembrane</keyword>
<evidence type="ECO:0000256" key="2">
    <source>
        <dbReference type="ARBA" id="ARBA00022475"/>
    </source>
</evidence>
<gene>
    <name evidence="10" type="ORF">Megvenef_01382</name>
</gene>
<proteinExistence type="predicted"/>
<evidence type="ECO:0000256" key="3">
    <source>
        <dbReference type="ARBA" id="ARBA00022692"/>
    </source>
</evidence>
<evidence type="ECO:0000256" key="5">
    <source>
        <dbReference type="ARBA" id="ARBA00022989"/>
    </source>
</evidence>
<evidence type="ECO:0000256" key="6">
    <source>
        <dbReference type="ARBA" id="ARBA00023118"/>
    </source>
</evidence>
<protein>
    <recommendedName>
        <fullName evidence="9">Pycsar effector protein domain-containing protein</fullName>
    </recommendedName>
</protein>
<dbReference type="EMBL" id="JARJFB010000129">
    <property type="protein sequence ID" value="MEA0971404.1"/>
    <property type="molecule type" value="Genomic_DNA"/>
</dbReference>
<evidence type="ECO:0000313" key="11">
    <source>
        <dbReference type="Proteomes" id="UP001291687"/>
    </source>
</evidence>
<evidence type="ECO:0000256" key="1">
    <source>
        <dbReference type="ARBA" id="ARBA00004236"/>
    </source>
</evidence>
<keyword evidence="2" id="KW-1003">Cell membrane</keyword>
<evidence type="ECO:0000313" key="10">
    <source>
        <dbReference type="EMBL" id="MEA0971404.1"/>
    </source>
</evidence>
<evidence type="ECO:0000256" key="7">
    <source>
        <dbReference type="ARBA" id="ARBA00023136"/>
    </source>
</evidence>
<evidence type="ECO:0000256" key="8">
    <source>
        <dbReference type="SAM" id="Phobius"/>
    </source>
</evidence>
<keyword evidence="5 8" id="KW-1133">Transmembrane helix</keyword>
<dbReference type="RefSeq" id="WP_322777305.1">
    <property type="nucleotide sequence ID" value="NZ_JARJFB010000129.1"/>
</dbReference>
<keyword evidence="6" id="KW-0051">Antiviral defense</keyword>
<reference evidence="10 11" key="1">
    <citation type="submission" date="2023-03" db="EMBL/GenBank/DDBJ databases">
        <title>Host association and intracellularity evolved multiple times independently in the Rickettsiales.</title>
        <authorList>
            <person name="Castelli M."/>
            <person name="Nardi T."/>
            <person name="Gammuto L."/>
            <person name="Bellinzona G."/>
            <person name="Sabaneyeva E."/>
            <person name="Potekhin A."/>
            <person name="Serra V."/>
            <person name="Petroni G."/>
            <person name="Sassera D."/>
        </authorList>
    </citation>
    <scope>NUCLEOTIDE SEQUENCE [LARGE SCALE GENOMIC DNA]</scope>
    <source>
        <strain evidence="10 11">Sr 2-6</strain>
    </source>
</reference>
<keyword evidence="4" id="KW-0547">Nucleotide-binding</keyword>
<comment type="subcellular location">
    <subcellularLocation>
        <location evidence="1">Cell membrane</location>
    </subcellularLocation>
</comment>
<dbReference type="Proteomes" id="UP001291687">
    <property type="component" value="Unassembled WGS sequence"/>
</dbReference>
<name>A0ABU5NE15_9RICK</name>
<evidence type="ECO:0000259" key="9">
    <source>
        <dbReference type="Pfam" id="PF18967"/>
    </source>
</evidence>
<comment type="caution">
    <text evidence="10">The sequence shown here is derived from an EMBL/GenBank/DDBJ whole genome shotgun (WGS) entry which is preliminary data.</text>
</comment>
<keyword evidence="11" id="KW-1185">Reference proteome</keyword>
<organism evidence="10 11">
    <name type="scientific">Candidatus Megaera venefica</name>
    <dbReference type="NCBI Taxonomy" id="2055910"/>
    <lineage>
        <taxon>Bacteria</taxon>
        <taxon>Pseudomonadati</taxon>
        <taxon>Pseudomonadota</taxon>
        <taxon>Alphaproteobacteria</taxon>
        <taxon>Rickettsiales</taxon>
        <taxon>Rickettsiaceae</taxon>
        <taxon>Candidatus Megaera</taxon>
    </lineage>
</organism>
<accession>A0ABU5NE15</accession>
<dbReference type="Pfam" id="PF18967">
    <property type="entry name" value="PycTM"/>
    <property type="match status" value="1"/>
</dbReference>
<feature type="transmembrane region" description="Helical" evidence="8">
    <location>
        <begin position="53"/>
        <end position="73"/>
    </location>
</feature>